<organism evidence="6 7">
    <name type="scientific">Rhizobium jaguaris</name>
    <dbReference type="NCBI Taxonomy" id="1312183"/>
    <lineage>
        <taxon>Bacteria</taxon>
        <taxon>Pseudomonadati</taxon>
        <taxon>Pseudomonadota</taxon>
        <taxon>Alphaproteobacteria</taxon>
        <taxon>Hyphomicrobiales</taxon>
        <taxon>Rhizobiaceae</taxon>
        <taxon>Rhizobium/Agrobacterium group</taxon>
        <taxon>Rhizobium</taxon>
    </lineage>
</organism>
<dbReference type="PANTHER" id="PTHR43527:SF1">
    <property type="entry name" value="L-THREONINE KINASE"/>
    <property type="match status" value="1"/>
</dbReference>
<keyword evidence="3 6" id="KW-0418">Kinase</keyword>
<evidence type="ECO:0000256" key="3">
    <source>
        <dbReference type="ARBA" id="ARBA00022777"/>
    </source>
</evidence>
<dbReference type="Proteomes" id="UP000282195">
    <property type="component" value="Plasmid pRCCGE525a"/>
</dbReference>
<evidence type="ECO:0000259" key="5">
    <source>
        <dbReference type="Pfam" id="PF00288"/>
    </source>
</evidence>
<dbReference type="InterPro" id="IPR020568">
    <property type="entry name" value="Ribosomal_Su5_D2-typ_SF"/>
</dbReference>
<geneLocation type="plasmid" evidence="7">
    <name>prccge525a</name>
</geneLocation>
<dbReference type="KEGG" id="rjg:CCGE525_37120"/>
<accession>A0A387G895</accession>
<evidence type="ECO:0000313" key="7">
    <source>
        <dbReference type="Proteomes" id="UP000282195"/>
    </source>
</evidence>
<sequence length="302" mass="32427">MNTAIQRPRNSCAGAMGVANGHHGEVLQGVFVDKHGGHHRGLITLAFPYVQTIAWAAPSATPGLQFSPIEREKAHRAVMLFLRNHLKRGEGVDVQVCSNIPMGFGLGSSTADIVAAVRACARALGCGISPKEIFQIAVKAEEASDGTMFRGNACLVAHREGRVLETFAKSLPHFGLVSFNASPDRPVDTICFEPARYNEDEVGEFQELLRMASRAIANDDAALLGQTATRSALINERFLPQPRFQEVLESSLCSGGLGVQVAHSGRMIGVMVAPDIGVIQLKRLLGGLREIGFLPTYYPALA</sequence>
<dbReference type="AlphaFoldDB" id="A0A387G895"/>
<keyword evidence="7" id="KW-1185">Reference proteome</keyword>
<dbReference type="GO" id="GO:0050515">
    <property type="term" value="F:4-(cytidine 5'-diphospho)-2-C-methyl-D-erythritol kinase activity"/>
    <property type="evidence" value="ECO:0007669"/>
    <property type="project" value="TreeGrafter"/>
</dbReference>
<dbReference type="OrthoDB" id="7298003at2"/>
<keyword evidence="2" id="KW-0547">Nucleotide-binding</keyword>
<evidence type="ECO:0000256" key="2">
    <source>
        <dbReference type="ARBA" id="ARBA00022741"/>
    </source>
</evidence>
<dbReference type="EMBL" id="CP032697">
    <property type="protein sequence ID" value="AYG64374.1"/>
    <property type="molecule type" value="Genomic_DNA"/>
</dbReference>
<dbReference type="PANTHER" id="PTHR43527">
    <property type="entry name" value="4-DIPHOSPHOCYTIDYL-2-C-METHYL-D-ERYTHRITOL KINASE, CHLOROPLASTIC"/>
    <property type="match status" value="1"/>
</dbReference>
<feature type="domain" description="GHMP kinase N-terminal" evidence="5">
    <location>
        <begin position="78"/>
        <end position="144"/>
    </location>
</feature>
<keyword evidence="4" id="KW-0067">ATP-binding</keyword>
<dbReference type="Pfam" id="PF00288">
    <property type="entry name" value="GHMP_kinases_N"/>
    <property type="match status" value="1"/>
</dbReference>
<dbReference type="Gene3D" id="3.30.230.10">
    <property type="match status" value="1"/>
</dbReference>
<gene>
    <name evidence="6" type="ORF">CCGE525_37120</name>
</gene>
<protein>
    <submittedName>
        <fullName evidence="6">GHMP kinase</fullName>
    </submittedName>
</protein>
<evidence type="ECO:0000313" key="6">
    <source>
        <dbReference type="EMBL" id="AYG64374.1"/>
    </source>
</evidence>
<dbReference type="SUPFAM" id="SSF54211">
    <property type="entry name" value="Ribosomal protein S5 domain 2-like"/>
    <property type="match status" value="1"/>
</dbReference>
<keyword evidence="1" id="KW-0808">Transferase</keyword>
<dbReference type="InterPro" id="IPR014721">
    <property type="entry name" value="Ribsml_uS5_D2-typ_fold_subgr"/>
</dbReference>
<dbReference type="InterPro" id="IPR006204">
    <property type="entry name" value="GHMP_kinase_N_dom"/>
</dbReference>
<evidence type="ECO:0000256" key="4">
    <source>
        <dbReference type="ARBA" id="ARBA00022840"/>
    </source>
</evidence>
<evidence type="ECO:0000256" key="1">
    <source>
        <dbReference type="ARBA" id="ARBA00022679"/>
    </source>
</evidence>
<proteinExistence type="predicted"/>
<name>A0A387G895_9HYPH</name>
<dbReference type="GO" id="GO:0005524">
    <property type="term" value="F:ATP binding"/>
    <property type="evidence" value="ECO:0007669"/>
    <property type="project" value="UniProtKB-KW"/>
</dbReference>
<keyword evidence="6" id="KW-0614">Plasmid</keyword>
<reference evidence="6 7" key="1">
    <citation type="submission" date="2018-10" db="EMBL/GenBank/DDBJ databases">
        <title>Rhizobium etli, R. leguminosarum and a new Rhizobium genospecies from Phaseolus dumosus.</title>
        <authorList>
            <person name="Ramirez-Puebla S.T."/>
            <person name="Rogel-Hernandez M.A."/>
            <person name="Guerrero G."/>
            <person name="Ormeno-Orrillo E."/>
            <person name="Martinez-Romero J.C."/>
            <person name="Negrete-Yankelevich S."/>
            <person name="Martinez-Romero E."/>
        </authorList>
    </citation>
    <scope>NUCLEOTIDE SEQUENCE [LARGE SCALE GENOMIC DNA]</scope>
    <source>
        <strain evidence="6 7">CCGE525</strain>
        <plasmid evidence="7">prccge525a</plasmid>
    </source>
</reference>